<dbReference type="PANTHER" id="PTHR46481">
    <property type="entry name" value="ZINC FINGER BED DOMAIN-CONTAINING PROTEIN 4"/>
    <property type="match status" value="1"/>
</dbReference>
<protein>
    <submittedName>
        <fullName evidence="6">Uncharacterized protein</fullName>
    </submittedName>
</protein>
<evidence type="ECO:0000256" key="3">
    <source>
        <dbReference type="ARBA" id="ARBA00022771"/>
    </source>
</evidence>
<name>A0A0T6AVQ7_9SCAR</name>
<evidence type="ECO:0000313" key="6">
    <source>
        <dbReference type="EMBL" id="KRT79192.1"/>
    </source>
</evidence>
<sequence>MLDVQKHRRRPSLENVKKYIGEFPDLYYDGAKIVCKVCDKPLFGWHKYDCIKHVNSIQHTNRKSGVPSREPFMLDLLSMFLQCGLQLRLLDKKPFNDFWNKYNSNWELPSRTTLRRYLPSLREDNEKNIKGVVKGKQLWLSVDETIDRKKNSIAHVMVRVLDPFQPNFPILLASKRIQKCTSEAITKVVLDTLQKFEVSPSQLLMFMSNGTAIMRCVGHSLKQECEQLLHVMCKAHTLHLVAQMIRKCYPEVDALISNTKKMFLKSPKRIRELHRWCPGIPEPPELSFTRWGSWLKAAFYYSKFFEQIKFVVLQFNPDEDTAIKESQIRFQDTSVETDLITIYDNYAGLFDAIEKFQNTGLSFVESVQIVNDVHTLLCATSEVKNMCIVEKFEEVINKDSDFTRLIQINDSASDPLSMYKDYFNYACLTSIDVKRSLSKYKKIFSSRRTQFNEANLETYLMLQTFQQSYSICAT</sequence>
<dbReference type="Proteomes" id="UP000051574">
    <property type="component" value="Unassembled WGS sequence"/>
</dbReference>
<organism evidence="6 7">
    <name type="scientific">Oryctes borbonicus</name>
    <dbReference type="NCBI Taxonomy" id="1629725"/>
    <lineage>
        <taxon>Eukaryota</taxon>
        <taxon>Metazoa</taxon>
        <taxon>Ecdysozoa</taxon>
        <taxon>Arthropoda</taxon>
        <taxon>Hexapoda</taxon>
        <taxon>Insecta</taxon>
        <taxon>Pterygota</taxon>
        <taxon>Neoptera</taxon>
        <taxon>Endopterygota</taxon>
        <taxon>Coleoptera</taxon>
        <taxon>Polyphaga</taxon>
        <taxon>Scarabaeiformia</taxon>
        <taxon>Scarabaeidae</taxon>
        <taxon>Dynastinae</taxon>
        <taxon>Oryctes</taxon>
    </lineage>
</organism>
<evidence type="ECO:0000256" key="2">
    <source>
        <dbReference type="ARBA" id="ARBA00022723"/>
    </source>
</evidence>
<comment type="caution">
    <text evidence="6">The sequence shown here is derived from an EMBL/GenBank/DDBJ whole genome shotgun (WGS) entry which is preliminary data.</text>
</comment>
<evidence type="ECO:0000256" key="1">
    <source>
        <dbReference type="ARBA" id="ARBA00004123"/>
    </source>
</evidence>
<dbReference type="OrthoDB" id="6596666at2759"/>
<reference evidence="6 7" key="1">
    <citation type="submission" date="2015-09" db="EMBL/GenBank/DDBJ databases">
        <title>Draft genome of the scarab beetle Oryctes borbonicus.</title>
        <authorList>
            <person name="Meyer J.M."/>
            <person name="Markov G.V."/>
            <person name="Baskaran P."/>
            <person name="Herrmann M."/>
            <person name="Sommer R.J."/>
            <person name="Roedelsperger C."/>
        </authorList>
    </citation>
    <scope>NUCLEOTIDE SEQUENCE [LARGE SCALE GENOMIC DNA]</scope>
    <source>
        <strain evidence="6">OB123</strain>
        <tissue evidence="6">Whole animal</tissue>
    </source>
</reference>
<accession>A0A0T6AVQ7</accession>
<keyword evidence="5" id="KW-0539">Nucleus</keyword>
<dbReference type="AlphaFoldDB" id="A0A0T6AVQ7"/>
<dbReference type="GO" id="GO:0005634">
    <property type="term" value="C:nucleus"/>
    <property type="evidence" value="ECO:0007669"/>
    <property type="project" value="UniProtKB-SubCell"/>
</dbReference>
<dbReference type="InterPro" id="IPR052035">
    <property type="entry name" value="ZnF_BED_domain_contain"/>
</dbReference>
<keyword evidence="2" id="KW-0479">Metal-binding</keyword>
<proteinExistence type="predicted"/>
<gene>
    <name evidence="6" type="ORF">AMK59_8653</name>
</gene>
<dbReference type="PANTHER" id="PTHR46481:SF10">
    <property type="entry name" value="ZINC FINGER BED DOMAIN-CONTAINING PROTEIN 39"/>
    <property type="match status" value="1"/>
</dbReference>
<dbReference type="SUPFAM" id="SSF53098">
    <property type="entry name" value="Ribonuclease H-like"/>
    <property type="match status" value="1"/>
</dbReference>
<dbReference type="EMBL" id="LJIG01022697">
    <property type="protein sequence ID" value="KRT79192.1"/>
    <property type="molecule type" value="Genomic_DNA"/>
</dbReference>
<keyword evidence="4" id="KW-0862">Zinc</keyword>
<comment type="subcellular location">
    <subcellularLocation>
        <location evidence="1">Nucleus</location>
    </subcellularLocation>
</comment>
<dbReference type="InterPro" id="IPR012337">
    <property type="entry name" value="RNaseH-like_sf"/>
</dbReference>
<keyword evidence="3" id="KW-0863">Zinc-finger</keyword>
<evidence type="ECO:0000256" key="5">
    <source>
        <dbReference type="ARBA" id="ARBA00023242"/>
    </source>
</evidence>
<evidence type="ECO:0000256" key="4">
    <source>
        <dbReference type="ARBA" id="ARBA00022833"/>
    </source>
</evidence>
<evidence type="ECO:0000313" key="7">
    <source>
        <dbReference type="Proteomes" id="UP000051574"/>
    </source>
</evidence>
<keyword evidence="7" id="KW-1185">Reference proteome</keyword>
<dbReference type="GO" id="GO:0008270">
    <property type="term" value="F:zinc ion binding"/>
    <property type="evidence" value="ECO:0007669"/>
    <property type="project" value="UniProtKB-KW"/>
</dbReference>